<evidence type="ECO:0000313" key="4">
    <source>
        <dbReference type="Proteomes" id="UP000270524"/>
    </source>
</evidence>
<protein>
    <submittedName>
        <fullName evidence="2">Uncharacterized protein</fullName>
    </submittedName>
</protein>
<proteinExistence type="predicted"/>
<reference evidence="3 4" key="1">
    <citation type="submission" date="2018-08" db="EMBL/GenBank/DDBJ databases">
        <title>Recombination of ecologically and evolutionarily significant loci maintains genetic cohesion in the Pseudomonas syringae species complex.</title>
        <authorList>
            <person name="Dillon M."/>
            <person name="Thakur S."/>
            <person name="Almeida R.N.D."/>
            <person name="Weir B.S."/>
            <person name="Guttman D.S."/>
        </authorList>
    </citation>
    <scope>NUCLEOTIDE SEQUENCE [LARGE SCALE GENOMIC DNA]</scope>
    <source>
        <strain evidence="1 3">ICMP 15201</strain>
        <strain evidence="2 4">ICMP 15203</strain>
    </source>
</reference>
<accession>A0A3M3RF47</accession>
<evidence type="ECO:0000313" key="3">
    <source>
        <dbReference type="Proteomes" id="UP000269335"/>
    </source>
</evidence>
<dbReference type="EMBL" id="RBPJ01000166">
    <property type="protein sequence ID" value="RMN95029.1"/>
    <property type="molecule type" value="Genomic_DNA"/>
</dbReference>
<organism evidence="2 4">
    <name type="scientific">Pseudomonas cannabina</name>
    <dbReference type="NCBI Taxonomy" id="86840"/>
    <lineage>
        <taxon>Bacteria</taxon>
        <taxon>Pseudomonadati</taxon>
        <taxon>Pseudomonadota</taxon>
        <taxon>Gammaproteobacteria</taxon>
        <taxon>Pseudomonadales</taxon>
        <taxon>Pseudomonadaceae</taxon>
        <taxon>Pseudomonas</taxon>
    </lineage>
</organism>
<sequence>MMLVQWRTDLPVCTCALLPCLFLLMPLYHLKAVDAAHGLPAKIELDPLDIIGNRDNVQLGLTSAREKVESS</sequence>
<gene>
    <name evidence="2" type="ORF">ALQ51_03976</name>
    <name evidence="1" type="ORF">ALQ53_103525</name>
</gene>
<dbReference type="EMBL" id="RBPH01000132">
    <property type="protein sequence ID" value="RMN81077.1"/>
    <property type="molecule type" value="Genomic_DNA"/>
</dbReference>
<dbReference type="Proteomes" id="UP000270524">
    <property type="component" value="Unassembled WGS sequence"/>
</dbReference>
<comment type="caution">
    <text evidence="2">The sequence shown here is derived from an EMBL/GenBank/DDBJ whole genome shotgun (WGS) entry which is preliminary data.</text>
</comment>
<evidence type="ECO:0000313" key="2">
    <source>
        <dbReference type="EMBL" id="RMN95029.1"/>
    </source>
</evidence>
<dbReference type="Proteomes" id="UP000269335">
    <property type="component" value="Unassembled WGS sequence"/>
</dbReference>
<dbReference type="AlphaFoldDB" id="A0A3M3RF47"/>
<evidence type="ECO:0000313" key="1">
    <source>
        <dbReference type="EMBL" id="RMN81077.1"/>
    </source>
</evidence>
<name>A0A3M3RF47_PSECA</name>